<accession>A0A1G9S2I2</accession>
<evidence type="ECO:0000313" key="1">
    <source>
        <dbReference type="EMBL" id="SDM29624.1"/>
    </source>
</evidence>
<dbReference type="RefSeq" id="WP_074606172.1">
    <property type="nucleotide sequence ID" value="NZ_FNGY01000003.1"/>
</dbReference>
<dbReference type="EMBL" id="FNGY01000003">
    <property type="protein sequence ID" value="SDM29624.1"/>
    <property type="molecule type" value="Genomic_DNA"/>
</dbReference>
<organism evidence="1 2">
    <name type="scientific">Pedobacter steynii</name>
    <dbReference type="NCBI Taxonomy" id="430522"/>
    <lineage>
        <taxon>Bacteria</taxon>
        <taxon>Pseudomonadati</taxon>
        <taxon>Bacteroidota</taxon>
        <taxon>Sphingobacteriia</taxon>
        <taxon>Sphingobacteriales</taxon>
        <taxon>Sphingobacteriaceae</taxon>
        <taxon>Pedobacter</taxon>
    </lineage>
</organism>
<dbReference type="Proteomes" id="UP000183200">
    <property type="component" value="Unassembled WGS sequence"/>
</dbReference>
<proteinExistence type="predicted"/>
<sequence>MKTTINALIFLIGFTYNLKAQSSSQAKQIRSQKDATTKLQELQIKLNLSDQQKDSLYSIFFNQNILADSIKSPGVINNPVKKLQFSSLIKKGNLRIDSLLNPAQKQLYIQWRQERRLSAKKN</sequence>
<name>A0A1G9S2I2_9SPHI</name>
<reference evidence="2" key="1">
    <citation type="submission" date="2016-10" db="EMBL/GenBank/DDBJ databases">
        <authorList>
            <person name="Varghese N."/>
            <person name="Submissions S."/>
        </authorList>
    </citation>
    <scope>NUCLEOTIDE SEQUENCE [LARGE SCALE GENOMIC DNA]</scope>
    <source>
        <strain evidence="2">DSM 19110</strain>
    </source>
</reference>
<evidence type="ECO:0000313" key="2">
    <source>
        <dbReference type="Proteomes" id="UP000183200"/>
    </source>
</evidence>
<dbReference type="AlphaFoldDB" id="A0A1G9S2I2"/>
<gene>
    <name evidence="1" type="ORF">SAMN05421820_103442</name>
</gene>
<evidence type="ECO:0008006" key="3">
    <source>
        <dbReference type="Google" id="ProtNLM"/>
    </source>
</evidence>
<keyword evidence="2" id="KW-1185">Reference proteome</keyword>
<protein>
    <recommendedName>
        <fullName evidence="3">LTXXQ motif family protein</fullName>
    </recommendedName>
</protein>